<feature type="compositionally biased region" description="Acidic residues" evidence="4">
    <location>
        <begin position="45"/>
        <end position="54"/>
    </location>
</feature>
<comment type="similarity">
    <text evidence="1 3">Belongs to the BLOC1S3 family.</text>
</comment>
<protein>
    <recommendedName>
        <fullName evidence="2 3">Biogenesis of lysosome-related organelles complex 1 subunit 3</fullName>
        <shortName evidence="3">BLOC-1 subunit 3</shortName>
    </recommendedName>
</protein>
<feature type="region of interest" description="Disordered" evidence="4">
    <location>
        <begin position="1"/>
        <end position="55"/>
    </location>
</feature>
<evidence type="ECO:0000256" key="4">
    <source>
        <dbReference type="SAM" id="MobiDB-lite"/>
    </source>
</evidence>
<dbReference type="GO" id="GO:0005737">
    <property type="term" value="C:cytoplasm"/>
    <property type="evidence" value="ECO:0007669"/>
    <property type="project" value="UniProtKB-SubCell"/>
</dbReference>
<dbReference type="Pfam" id="PF15753">
    <property type="entry name" value="BLOC1S3"/>
    <property type="match status" value="1"/>
</dbReference>
<keyword evidence="3" id="KW-0963">Cytoplasm</keyword>
<feature type="compositionally biased region" description="Polar residues" evidence="4">
    <location>
        <begin position="26"/>
        <end position="37"/>
    </location>
</feature>
<organism evidence="5">
    <name type="scientific">Fundulus heteroclitus</name>
    <name type="common">Killifish</name>
    <name type="synonym">Mummichog</name>
    <dbReference type="NCBI Taxonomy" id="8078"/>
    <lineage>
        <taxon>Eukaryota</taxon>
        <taxon>Metazoa</taxon>
        <taxon>Chordata</taxon>
        <taxon>Craniata</taxon>
        <taxon>Vertebrata</taxon>
        <taxon>Euteleostomi</taxon>
        <taxon>Actinopterygii</taxon>
        <taxon>Neopterygii</taxon>
        <taxon>Teleostei</taxon>
        <taxon>Neoteleostei</taxon>
        <taxon>Acanthomorphata</taxon>
        <taxon>Ovalentaria</taxon>
        <taxon>Atherinomorphae</taxon>
        <taxon>Cyprinodontiformes</taxon>
        <taxon>Fundulidae</taxon>
        <taxon>Fundulus</taxon>
    </lineage>
</organism>
<evidence type="ECO:0000313" key="5">
    <source>
        <dbReference type="EMBL" id="JAQ34856.1"/>
    </source>
</evidence>
<proteinExistence type="inferred from homology"/>
<dbReference type="GeneID" id="105920485"/>
<accession>A0A146NUJ4</accession>
<dbReference type="PANTHER" id="PTHR31974">
    <property type="entry name" value="BIOGENESIS OF LYSOSOME-RELATED ORGANELLES COMPLEX 1 SUBUNIT 3"/>
    <property type="match status" value="1"/>
</dbReference>
<dbReference type="AlphaFoldDB" id="A0A146NUJ4"/>
<dbReference type="EMBL" id="GCES01151466">
    <property type="protein sequence ID" value="JAQ34856.1"/>
    <property type="molecule type" value="Transcribed_RNA"/>
</dbReference>
<evidence type="ECO:0000256" key="3">
    <source>
        <dbReference type="PIRNR" id="PIRNR037630"/>
    </source>
</evidence>
<dbReference type="InterPro" id="IPR017245">
    <property type="entry name" value="BLOC-1_complex_su-3"/>
</dbReference>
<dbReference type="PANTHER" id="PTHR31974:SF2">
    <property type="entry name" value="BIOGENESIS OF LYSOSOME-RELATED ORGANELLES COMPLEX 1 SUBUNIT 3"/>
    <property type="match status" value="1"/>
</dbReference>
<dbReference type="OrthoDB" id="5984572at2759"/>
<evidence type="ECO:0000256" key="1">
    <source>
        <dbReference type="ARBA" id="ARBA00008942"/>
    </source>
</evidence>
<sequence>MSGSRYPIVVQGEASETDSDDEVYITSLTSHQTTTGGTKVPGEASETDSEDDPQEAVRASVMAQESAQILRRELPPLIVVRDNPDVQSIVEDRPSPSHKPHVGDTLLQQKLQESNSRLYTDVGQMVRQVYGSASKEVHSVTSQLNTSQSAIIGASHSIRLILDDLKAVSEKIDIITSCQILPDININHPSCLTSPTP</sequence>
<evidence type="ECO:0000256" key="2">
    <source>
        <dbReference type="ARBA" id="ARBA00019581"/>
    </source>
</evidence>
<comment type="subcellular location">
    <subcellularLocation>
        <location evidence="3">Cytoplasm</location>
    </subcellularLocation>
</comment>
<dbReference type="CTD" id="388552"/>
<name>A0A146NUJ4_FUNHE</name>
<dbReference type="EMBL" id="GCES01147681">
    <property type="protein sequence ID" value="JAQ38641.1"/>
    <property type="molecule type" value="Transcribed_RNA"/>
</dbReference>
<comment type="function">
    <text evidence="3">Component of the BLOC-1 complex, a complex that is required for normal biogenesis of lysosome-related organelles (LRO).</text>
</comment>
<dbReference type="PIRSF" id="PIRSF037630">
    <property type="entry name" value="BLOC-1_complex_subunit_3"/>
    <property type="match status" value="1"/>
</dbReference>
<reference evidence="5" key="1">
    <citation type="submission" date="2015-01" db="EMBL/GenBank/DDBJ databases">
        <title>EvidentialGene: Evidence-directed Construction of Complete mRNA Transcriptomes without Genomes.</title>
        <authorList>
            <person name="Gilbert D.G."/>
        </authorList>
    </citation>
    <scope>NUCLEOTIDE SEQUENCE</scope>
</reference>
<dbReference type="GO" id="GO:0031083">
    <property type="term" value="C:BLOC-1 complex"/>
    <property type="evidence" value="ECO:0007669"/>
    <property type="project" value="TreeGrafter"/>
</dbReference>